<dbReference type="OrthoDB" id="9072447at2"/>
<dbReference type="STRING" id="83784.SAMN05192564_102343"/>
<evidence type="ECO:0000256" key="2">
    <source>
        <dbReference type="ARBA" id="ARBA00023315"/>
    </source>
</evidence>
<keyword evidence="1" id="KW-0808">Transferase</keyword>
<accession>A0A1H4CJQ6</accession>
<evidence type="ECO:0000256" key="1">
    <source>
        <dbReference type="ARBA" id="ARBA00022679"/>
    </source>
</evidence>
<reference evidence="5" key="1">
    <citation type="submission" date="2016-10" db="EMBL/GenBank/DDBJ databases">
        <authorList>
            <person name="Varghese N."/>
            <person name="Submissions S."/>
        </authorList>
    </citation>
    <scope>NUCLEOTIDE SEQUENCE [LARGE SCALE GENOMIC DNA]</scope>
    <source>
        <strain evidence="5">LMG 24000</strain>
    </source>
</reference>
<dbReference type="PANTHER" id="PTHR34069:SF2">
    <property type="entry name" value="BETA-KETOACYL-[ACYL-CARRIER-PROTEIN] SYNTHASE III"/>
    <property type="match status" value="1"/>
</dbReference>
<proteinExistence type="predicted"/>
<name>A0A1H4CJQ6_9BURK</name>
<dbReference type="InterPro" id="IPR016039">
    <property type="entry name" value="Thiolase-like"/>
</dbReference>
<dbReference type="AlphaFoldDB" id="A0A1H4CJQ6"/>
<evidence type="ECO:0000313" key="4">
    <source>
        <dbReference type="EMBL" id="SEA60584.1"/>
    </source>
</evidence>
<dbReference type="Pfam" id="PF08541">
    <property type="entry name" value="ACP_syn_III_C"/>
    <property type="match status" value="1"/>
</dbReference>
<sequence length="348" mass="37210">MYAATEPARAGICIAATARYVPSLRVQPEAPIATTVATTVTTPASMRETVMQSVYADTLRWRREATASHIVDHSSRPMHPAMPAYVASESRLILSEMALTVARKAVRRCPWKDNRAPDQIIVCATSFEHDLALSCAGRLNSELGSAGVPFAIGQLQGVSFFLALQIAGDMMAHDDSMHAVLVVGAERWRPPFPRLAGSLGALGDGAAAALIGRRTGAGWYVCSVTVRTPPSCASIAPDDIRVDETVLADAIEEACIEAGLKPSAVDWIVPARINTTLAREVCARAGLPVDRVWYPDPDDIGYLCAADTPAQLDTLLQSVTSSDGQHILLWSAGFQGQVACAILEFRRS</sequence>
<keyword evidence="2" id="KW-0012">Acyltransferase</keyword>
<evidence type="ECO:0000313" key="5">
    <source>
        <dbReference type="Proteomes" id="UP000198638"/>
    </source>
</evidence>
<dbReference type="GO" id="GO:0044550">
    <property type="term" value="P:secondary metabolite biosynthetic process"/>
    <property type="evidence" value="ECO:0007669"/>
    <property type="project" value="TreeGrafter"/>
</dbReference>
<organism evidence="4 5">
    <name type="scientific">Paraburkholderia sartisoli</name>
    <dbReference type="NCBI Taxonomy" id="83784"/>
    <lineage>
        <taxon>Bacteria</taxon>
        <taxon>Pseudomonadati</taxon>
        <taxon>Pseudomonadota</taxon>
        <taxon>Betaproteobacteria</taxon>
        <taxon>Burkholderiales</taxon>
        <taxon>Burkholderiaceae</taxon>
        <taxon>Paraburkholderia</taxon>
    </lineage>
</organism>
<gene>
    <name evidence="4" type="ORF">SAMN05192564_102343</name>
</gene>
<protein>
    <submittedName>
        <fullName evidence="4">3-oxoacyl-[acyl-carrier-protein] synthase III</fullName>
    </submittedName>
</protein>
<dbReference type="Gene3D" id="3.40.47.10">
    <property type="match status" value="2"/>
</dbReference>
<dbReference type="SUPFAM" id="SSF53901">
    <property type="entry name" value="Thiolase-like"/>
    <property type="match status" value="1"/>
</dbReference>
<keyword evidence="5" id="KW-1185">Reference proteome</keyword>
<dbReference type="PANTHER" id="PTHR34069">
    <property type="entry name" value="3-OXOACYL-[ACYL-CARRIER-PROTEIN] SYNTHASE 3"/>
    <property type="match status" value="1"/>
</dbReference>
<feature type="domain" description="Beta-ketoacyl-[acyl-carrier-protein] synthase III C-terminal" evidence="3">
    <location>
        <begin position="257"/>
        <end position="344"/>
    </location>
</feature>
<dbReference type="EMBL" id="FNRQ01000002">
    <property type="protein sequence ID" value="SEA60584.1"/>
    <property type="molecule type" value="Genomic_DNA"/>
</dbReference>
<evidence type="ECO:0000259" key="3">
    <source>
        <dbReference type="Pfam" id="PF08541"/>
    </source>
</evidence>
<dbReference type="Proteomes" id="UP000198638">
    <property type="component" value="Unassembled WGS sequence"/>
</dbReference>
<dbReference type="GO" id="GO:0016746">
    <property type="term" value="F:acyltransferase activity"/>
    <property type="evidence" value="ECO:0007669"/>
    <property type="project" value="UniProtKB-KW"/>
</dbReference>
<dbReference type="InterPro" id="IPR013747">
    <property type="entry name" value="ACP_syn_III_C"/>
</dbReference>